<comment type="function">
    <text evidence="1 7">Assembles around the rod to form the L-ring and probably protects the motor/basal body from shearing forces during rotation.</text>
</comment>
<evidence type="ECO:0000256" key="8">
    <source>
        <dbReference type="SAM" id="MobiDB-lite"/>
    </source>
</evidence>
<dbReference type="PRINTS" id="PR01008">
    <property type="entry name" value="FLGLRINGFLGH"/>
</dbReference>
<keyword evidence="9" id="KW-0966">Cell projection</keyword>
<evidence type="ECO:0000256" key="4">
    <source>
        <dbReference type="ARBA" id="ARBA00023136"/>
    </source>
</evidence>
<organism evidence="9 10">
    <name type="scientific">Methylobacterium phyllostachyos</name>
    <dbReference type="NCBI Taxonomy" id="582672"/>
    <lineage>
        <taxon>Bacteria</taxon>
        <taxon>Pseudomonadati</taxon>
        <taxon>Pseudomonadota</taxon>
        <taxon>Alphaproteobacteria</taxon>
        <taxon>Hyphomicrobiales</taxon>
        <taxon>Methylobacteriaceae</taxon>
        <taxon>Methylobacterium</taxon>
    </lineage>
</organism>
<dbReference type="EMBL" id="FNHS01000008">
    <property type="protein sequence ID" value="SDN41537.1"/>
    <property type="molecule type" value="Genomic_DNA"/>
</dbReference>
<dbReference type="Pfam" id="PF02107">
    <property type="entry name" value="FlgH"/>
    <property type="match status" value="1"/>
</dbReference>
<evidence type="ECO:0000256" key="6">
    <source>
        <dbReference type="ARBA" id="ARBA00023237"/>
    </source>
</evidence>
<dbReference type="InterPro" id="IPR000527">
    <property type="entry name" value="Flag_Lring"/>
</dbReference>
<keyword evidence="3" id="KW-0732">Signal</keyword>
<dbReference type="NCBIfam" id="NF001305">
    <property type="entry name" value="PRK00249.1-5"/>
    <property type="match status" value="1"/>
</dbReference>
<dbReference type="STRING" id="582672.SAMN05216360_10873"/>
<accession>A0A1H0B7B8</accession>
<dbReference type="PANTHER" id="PTHR34933">
    <property type="entry name" value="FLAGELLAR L-RING PROTEIN"/>
    <property type="match status" value="1"/>
</dbReference>
<dbReference type="GO" id="GO:0071973">
    <property type="term" value="P:bacterial-type flagellum-dependent cell motility"/>
    <property type="evidence" value="ECO:0007669"/>
    <property type="project" value="InterPro"/>
</dbReference>
<keyword evidence="4 7" id="KW-0472">Membrane</keyword>
<dbReference type="AlphaFoldDB" id="A0A1H0B7B8"/>
<evidence type="ECO:0000256" key="3">
    <source>
        <dbReference type="ARBA" id="ARBA00022729"/>
    </source>
</evidence>
<dbReference type="GO" id="GO:0009279">
    <property type="term" value="C:cell outer membrane"/>
    <property type="evidence" value="ECO:0007669"/>
    <property type="project" value="UniProtKB-SubCell"/>
</dbReference>
<name>A0A1H0B7B8_9HYPH</name>
<dbReference type="PANTHER" id="PTHR34933:SF1">
    <property type="entry name" value="FLAGELLAR L-RING PROTEIN"/>
    <property type="match status" value="1"/>
</dbReference>
<evidence type="ECO:0000313" key="10">
    <source>
        <dbReference type="Proteomes" id="UP000198704"/>
    </source>
</evidence>
<dbReference type="GO" id="GO:0009427">
    <property type="term" value="C:bacterial-type flagellum basal body, distal rod, L ring"/>
    <property type="evidence" value="ECO:0007669"/>
    <property type="project" value="InterPro"/>
</dbReference>
<keyword evidence="5 7" id="KW-0975">Bacterial flagellum</keyword>
<evidence type="ECO:0000256" key="1">
    <source>
        <dbReference type="ARBA" id="ARBA00002591"/>
    </source>
</evidence>
<reference evidence="10" key="1">
    <citation type="submission" date="2016-10" db="EMBL/GenBank/DDBJ databases">
        <authorList>
            <person name="Varghese N."/>
            <person name="Submissions S."/>
        </authorList>
    </citation>
    <scope>NUCLEOTIDE SEQUENCE [LARGE SCALE GENOMIC DNA]</scope>
    <source>
        <strain evidence="10">BL47</strain>
    </source>
</reference>
<dbReference type="Proteomes" id="UP000198704">
    <property type="component" value="Unassembled WGS sequence"/>
</dbReference>
<keyword evidence="6 7" id="KW-0998">Cell outer membrane</keyword>
<dbReference type="HAMAP" id="MF_00415">
    <property type="entry name" value="FlgH"/>
    <property type="match status" value="1"/>
</dbReference>
<protein>
    <recommendedName>
        <fullName evidence="7">Flagellar L-ring protein</fullName>
    </recommendedName>
    <alternativeName>
        <fullName evidence="7">Basal body L-ring protein</fullName>
    </alternativeName>
</protein>
<keyword evidence="9" id="KW-0282">Flagellum</keyword>
<comment type="similarity">
    <text evidence="2 7">Belongs to the FlgH family.</text>
</comment>
<sequence>MTRLPRPSPQRNPDARQRARHAGSRPILVAARSGLVRSGLVRSGLIRSGLAFAAVAALTALGACATPVQEIGKAPALSPVGYGIDPNHNAVPPLAVASAAPGYHSTWAQQSADLFQDPRAKNVGDVLTVMIAMNDKAQFDNSTDRSRDARAKSSLDLQFDLFGLTPESKNHYEVNGNTSTKGQGSIDRKEQLKLSIAAVVTHVFPNGNVMISGSQEVRVNYEVRVLNIAGIVRPRDISRTNTIDYNKIAEARVSYGGRGRLMEVQQPGVVQQVYDLVAPF</sequence>
<evidence type="ECO:0000256" key="5">
    <source>
        <dbReference type="ARBA" id="ARBA00023143"/>
    </source>
</evidence>
<gene>
    <name evidence="7" type="primary">flgH</name>
    <name evidence="9" type="ORF">SAMN05216360_10873</name>
</gene>
<dbReference type="GO" id="GO:0003774">
    <property type="term" value="F:cytoskeletal motor activity"/>
    <property type="evidence" value="ECO:0007669"/>
    <property type="project" value="InterPro"/>
</dbReference>
<proteinExistence type="inferred from homology"/>
<feature type="region of interest" description="Disordered" evidence="8">
    <location>
        <begin position="1"/>
        <end position="23"/>
    </location>
</feature>
<keyword evidence="9" id="KW-0969">Cilium</keyword>
<comment type="subunit">
    <text evidence="7">The basal body constitutes a major portion of the flagellar organelle and consists of four rings (L,P,S, and M) mounted on a central rod.</text>
</comment>
<feature type="compositionally biased region" description="Pro residues" evidence="8">
    <location>
        <begin position="1"/>
        <end position="10"/>
    </location>
</feature>
<evidence type="ECO:0000313" key="9">
    <source>
        <dbReference type="EMBL" id="SDN41537.1"/>
    </source>
</evidence>
<dbReference type="OrthoDB" id="9789227at2"/>
<evidence type="ECO:0000256" key="2">
    <source>
        <dbReference type="ARBA" id="ARBA00006929"/>
    </source>
</evidence>
<evidence type="ECO:0000256" key="7">
    <source>
        <dbReference type="HAMAP-Rule" id="MF_00415"/>
    </source>
</evidence>
<comment type="subcellular location">
    <subcellularLocation>
        <location evidence="7">Cell outer membrane</location>
    </subcellularLocation>
    <subcellularLocation>
        <location evidence="7">Bacterial flagellum basal body</location>
    </subcellularLocation>
</comment>
<keyword evidence="10" id="KW-1185">Reference proteome</keyword>